<reference evidence="2 4" key="1">
    <citation type="submission" date="2014-04" db="EMBL/GenBank/DDBJ databases">
        <authorList>
            <person name="Bishop-Lilly K.A."/>
            <person name="Broomall S.M."/>
            <person name="Chain P.S."/>
            <person name="Chertkov O."/>
            <person name="Coyne S.R."/>
            <person name="Daligault H.E."/>
            <person name="Davenport K.W."/>
            <person name="Erkkila T."/>
            <person name="Frey K.G."/>
            <person name="Gibbons H.S."/>
            <person name="Gu W."/>
            <person name="Jaissle J."/>
            <person name="Johnson S.L."/>
            <person name="Koroleva G.I."/>
            <person name="Ladner J.T."/>
            <person name="Lo C.-C."/>
            <person name="Minogue T.D."/>
            <person name="Munk C."/>
            <person name="Palacios G.F."/>
            <person name="Redden C.L."/>
            <person name="Rosenzweig C.N."/>
            <person name="Scholz M.B."/>
            <person name="Teshima H."/>
            <person name="Xu Y."/>
        </authorList>
    </citation>
    <scope>NUCLEOTIDE SEQUENCE [LARGE SCALE GENOMIC DNA]</scope>
    <source>
        <strain evidence="2 4">8244</strain>
    </source>
</reference>
<name>A0A090Y455_PAEMA</name>
<evidence type="ECO:0000313" key="2">
    <source>
        <dbReference type="EMBL" id="KFM93533.1"/>
    </source>
</evidence>
<dbReference type="Proteomes" id="UP000442469">
    <property type="component" value="Unassembled WGS sequence"/>
</dbReference>
<dbReference type="OrthoDB" id="2603153at2"/>
<dbReference type="GeneID" id="77010223"/>
<dbReference type="RefSeq" id="WP_036627092.1">
    <property type="nucleotide sequence ID" value="NZ_BGML01000020.1"/>
</dbReference>
<evidence type="ECO:0000313" key="5">
    <source>
        <dbReference type="Proteomes" id="UP000442469"/>
    </source>
</evidence>
<evidence type="ECO:0000313" key="3">
    <source>
        <dbReference type="EMBL" id="MUG22234.1"/>
    </source>
</evidence>
<feature type="chain" id="PRO_5036290795" evidence="1">
    <location>
        <begin position="25"/>
        <end position="249"/>
    </location>
</feature>
<proteinExistence type="predicted"/>
<evidence type="ECO:0000313" key="4">
    <source>
        <dbReference type="Proteomes" id="UP000029278"/>
    </source>
</evidence>
<evidence type="ECO:0000256" key="1">
    <source>
        <dbReference type="SAM" id="SignalP"/>
    </source>
</evidence>
<dbReference type="EMBL" id="WNZZ01000004">
    <property type="protein sequence ID" value="MUG22234.1"/>
    <property type="molecule type" value="Genomic_DNA"/>
</dbReference>
<feature type="signal peptide" evidence="1">
    <location>
        <begin position="1"/>
        <end position="24"/>
    </location>
</feature>
<accession>A0A090Y455</accession>
<organism evidence="2 4">
    <name type="scientific">Paenibacillus macerans</name>
    <name type="common">Bacillus macerans</name>
    <dbReference type="NCBI Taxonomy" id="44252"/>
    <lineage>
        <taxon>Bacteria</taxon>
        <taxon>Bacillati</taxon>
        <taxon>Bacillota</taxon>
        <taxon>Bacilli</taxon>
        <taxon>Bacillales</taxon>
        <taxon>Paenibacillaceae</taxon>
        <taxon>Paenibacillus</taxon>
    </lineage>
</organism>
<reference evidence="3 5" key="2">
    <citation type="submission" date="2019-11" db="EMBL/GenBank/DDBJ databases">
        <title>Draft genome sequences of five Paenibacillus species of dairy origin.</title>
        <authorList>
            <person name="Olajide A.M."/>
            <person name="Chen S."/>
            <person name="Lapointe G."/>
        </authorList>
    </citation>
    <scope>NUCLEOTIDE SEQUENCE [LARGE SCALE GENOMIC DNA]</scope>
    <source>
        <strain evidence="3 5">3CT49</strain>
    </source>
</reference>
<dbReference type="HOGENOM" id="CLU_1123709_0_0_9"/>
<comment type="caution">
    <text evidence="2">The sequence shown here is derived from an EMBL/GenBank/DDBJ whole genome shotgun (WGS) entry which is preliminary data.</text>
</comment>
<gene>
    <name evidence="2" type="ORF">DJ90_4870</name>
    <name evidence="3" type="ORF">GNQ08_07335</name>
</gene>
<dbReference type="EMBL" id="JMQA01000052">
    <property type="protein sequence ID" value="KFM93533.1"/>
    <property type="molecule type" value="Genomic_DNA"/>
</dbReference>
<dbReference type="AlphaFoldDB" id="A0A090Y455"/>
<dbReference type="PATRIC" id="fig|44252.3.peg.6057"/>
<keyword evidence="4" id="KW-1185">Reference proteome</keyword>
<sequence length="249" mass="27930">MKKVTSLVLSIVFLLTLFGDTSFAQSASLDGKIIYRADEITDIDLLFERAKNGVTDETDNNFKEHMSILGAVSDNDVIRHFSTTQKLLEVKKNNETIENFKIVSFVVVSENDDSGIIRPFGSKDEEQWDGTYGIRAYSTVYFTRSRNGNLYTYTLDSVSGGWDNIDSQYRLSDRHVRYGVTGNRAGGGVVVKHADKYPTGNSFSYDATSAMSYPVESKVVMGLNSYITIKRGTDSTWELAHQNNLEYNN</sequence>
<protein>
    <submittedName>
        <fullName evidence="2">Uncharacterized protein</fullName>
    </submittedName>
</protein>
<dbReference type="Proteomes" id="UP000029278">
    <property type="component" value="Unassembled WGS sequence"/>
</dbReference>
<keyword evidence="1" id="KW-0732">Signal</keyword>